<keyword evidence="10 15" id="KW-0949">S-adenosyl-L-methionine</keyword>
<dbReference type="PANTHER" id="PTHR46417">
    <property type="entry name" value="TRNA (GUANINE-N(1)-)-METHYLTRANSFERASE"/>
    <property type="match status" value="1"/>
</dbReference>
<dbReference type="AlphaFoldDB" id="A0A9D1R322"/>
<dbReference type="GO" id="GO:0002939">
    <property type="term" value="P:tRNA N1-guanine methylation"/>
    <property type="evidence" value="ECO:0007669"/>
    <property type="project" value="TreeGrafter"/>
</dbReference>
<comment type="caution">
    <text evidence="17">The sequence shown here is derived from an EMBL/GenBank/DDBJ whole genome shotgun (WGS) entry which is preliminary data.</text>
</comment>
<dbReference type="InterPro" id="IPR023148">
    <property type="entry name" value="tRNA_m1G_MeTrfase_C_sf"/>
</dbReference>
<evidence type="ECO:0000256" key="13">
    <source>
        <dbReference type="ARBA" id="ARBA00033392"/>
    </source>
</evidence>
<dbReference type="PROSITE" id="PS51186">
    <property type="entry name" value="GNAT"/>
    <property type="match status" value="1"/>
</dbReference>
<comment type="subcellular location">
    <subcellularLocation>
        <location evidence="2 15">Cytoplasm</location>
    </subcellularLocation>
</comment>
<evidence type="ECO:0000256" key="9">
    <source>
        <dbReference type="ARBA" id="ARBA00022679"/>
    </source>
</evidence>
<dbReference type="Gene3D" id="1.10.1270.20">
    <property type="entry name" value="tRNA(m1g37)methyltransferase, domain 2"/>
    <property type="match status" value="1"/>
</dbReference>
<comment type="subunit">
    <text evidence="4 15">Homodimer.</text>
</comment>
<dbReference type="InterPro" id="IPR029026">
    <property type="entry name" value="tRNA_m1G_MTases_N"/>
</dbReference>
<dbReference type="Gene3D" id="3.40.630.30">
    <property type="match status" value="1"/>
</dbReference>
<dbReference type="Pfam" id="PF01746">
    <property type="entry name" value="tRNA_m1G_MT"/>
    <property type="match status" value="1"/>
</dbReference>
<evidence type="ECO:0000256" key="4">
    <source>
        <dbReference type="ARBA" id="ARBA00011738"/>
    </source>
</evidence>
<organism evidence="17 18">
    <name type="scientific">Candidatus Acetatifactor stercoripullorum</name>
    <dbReference type="NCBI Taxonomy" id="2838414"/>
    <lineage>
        <taxon>Bacteria</taxon>
        <taxon>Bacillati</taxon>
        <taxon>Bacillota</taxon>
        <taxon>Clostridia</taxon>
        <taxon>Lachnospirales</taxon>
        <taxon>Lachnospiraceae</taxon>
        <taxon>Acetatifactor</taxon>
    </lineage>
</organism>
<evidence type="ECO:0000256" key="1">
    <source>
        <dbReference type="ARBA" id="ARBA00002634"/>
    </source>
</evidence>
<dbReference type="NCBIfam" id="TIGR00088">
    <property type="entry name" value="trmD"/>
    <property type="match status" value="1"/>
</dbReference>
<dbReference type="SUPFAM" id="SSF75217">
    <property type="entry name" value="alpha/beta knot"/>
    <property type="match status" value="1"/>
</dbReference>
<accession>A0A9D1R322</accession>
<dbReference type="InterPro" id="IPR016181">
    <property type="entry name" value="Acyl_CoA_acyltransferase"/>
</dbReference>
<dbReference type="HAMAP" id="MF_00605">
    <property type="entry name" value="TrmD"/>
    <property type="match status" value="1"/>
</dbReference>
<dbReference type="Pfam" id="PF08445">
    <property type="entry name" value="FR47"/>
    <property type="match status" value="1"/>
</dbReference>
<evidence type="ECO:0000256" key="15">
    <source>
        <dbReference type="HAMAP-Rule" id="MF_00605"/>
    </source>
</evidence>
<reference evidence="17" key="1">
    <citation type="journal article" date="2021" name="PeerJ">
        <title>Extensive microbial diversity within the chicken gut microbiome revealed by metagenomics and culture.</title>
        <authorList>
            <person name="Gilroy R."/>
            <person name="Ravi A."/>
            <person name="Getino M."/>
            <person name="Pursley I."/>
            <person name="Horton D.L."/>
            <person name="Alikhan N.F."/>
            <person name="Baker D."/>
            <person name="Gharbi K."/>
            <person name="Hall N."/>
            <person name="Watson M."/>
            <person name="Adriaenssens E.M."/>
            <person name="Foster-Nyarko E."/>
            <person name="Jarju S."/>
            <person name="Secka A."/>
            <person name="Antonio M."/>
            <person name="Oren A."/>
            <person name="Chaudhuri R.R."/>
            <person name="La Ragione R."/>
            <person name="Hildebrand F."/>
            <person name="Pallen M.J."/>
        </authorList>
    </citation>
    <scope>NUCLEOTIDE SEQUENCE</scope>
    <source>
        <strain evidence="17">CHK195-6426</strain>
    </source>
</reference>
<evidence type="ECO:0000313" key="17">
    <source>
        <dbReference type="EMBL" id="HIW80583.1"/>
    </source>
</evidence>
<evidence type="ECO:0000256" key="3">
    <source>
        <dbReference type="ARBA" id="ARBA00007630"/>
    </source>
</evidence>
<feature type="binding site" evidence="15">
    <location>
        <begin position="131"/>
        <end position="136"/>
    </location>
    <ligand>
        <name>S-adenosyl-L-methionine</name>
        <dbReference type="ChEBI" id="CHEBI:59789"/>
    </ligand>
</feature>
<evidence type="ECO:0000256" key="5">
    <source>
        <dbReference type="ARBA" id="ARBA00012807"/>
    </source>
</evidence>
<evidence type="ECO:0000256" key="2">
    <source>
        <dbReference type="ARBA" id="ARBA00004496"/>
    </source>
</evidence>
<dbReference type="SUPFAM" id="SSF55729">
    <property type="entry name" value="Acyl-CoA N-acyltransferases (Nat)"/>
    <property type="match status" value="1"/>
</dbReference>
<dbReference type="InterPro" id="IPR016009">
    <property type="entry name" value="tRNA_MeTrfase_TRMD/TRM10"/>
</dbReference>
<dbReference type="GO" id="GO:0016747">
    <property type="term" value="F:acyltransferase activity, transferring groups other than amino-acyl groups"/>
    <property type="evidence" value="ECO:0007669"/>
    <property type="project" value="InterPro"/>
</dbReference>
<comment type="similarity">
    <text evidence="3 15">Belongs to the RNA methyltransferase TrmD family.</text>
</comment>
<evidence type="ECO:0000256" key="14">
    <source>
        <dbReference type="ARBA" id="ARBA00047783"/>
    </source>
</evidence>
<sequence>MKFHVLTLFPEMVLSGLRSSIIGRAAEKKLIAIDAVNIRDYTKERHGKVDDYPYGGGAGMLMQAQPVYDAWQAVTGGRKLRTVYLTPQGEPFTQKTAARLAGEEELVLICGHYEGIDERVLEETVTDFISIGDYVLTGGELAAMVVIDAVSRLVPGVLSNDASAETESFYNDLLEYPQYSRPEVWREKKVPDVLLSGDHRKIAAWRLEQSKERTRRIRPDLYEKYMDKERLICRLSKAKRENIHMIESLHRGKGEILYADEENVLLYDPGCRLCMISAKNREMGQKLLLLIPKDTVLFVTSQSFLNELICSGFSCEVYHECVQVCYPQRQSLPVRHKDIRLLGPEDAEYVITHYHMGEPEYIRERIQSRAMYGAFVEGELKGFVGSHDEGSMGMLFVEDSCRERGIGASLEAYNINRICERGFTPYAHIIVGNDVSLSLQRKLGLYASSGTIWWLGKKE</sequence>
<evidence type="ECO:0000256" key="8">
    <source>
        <dbReference type="ARBA" id="ARBA00022603"/>
    </source>
</evidence>
<dbReference type="EC" id="2.1.1.228" evidence="5 15"/>
<dbReference type="FunFam" id="3.40.1280.10:FF:000001">
    <property type="entry name" value="tRNA (guanine-N(1)-)-methyltransferase"/>
    <property type="match status" value="1"/>
</dbReference>
<evidence type="ECO:0000259" key="16">
    <source>
        <dbReference type="PROSITE" id="PS51186"/>
    </source>
</evidence>
<dbReference type="EMBL" id="DXGH01000019">
    <property type="protein sequence ID" value="HIW80583.1"/>
    <property type="molecule type" value="Genomic_DNA"/>
</dbReference>
<evidence type="ECO:0000256" key="7">
    <source>
        <dbReference type="ARBA" id="ARBA00022490"/>
    </source>
</evidence>
<proteinExistence type="inferred from homology"/>
<feature type="binding site" evidence="15">
    <location>
        <position position="111"/>
    </location>
    <ligand>
        <name>S-adenosyl-L-methionine</name>
        <dbReference type="ChEBI" id="CHEBI:59789"/>
    </ligand>
</feature>
<dbReference type="GO" id="GO:0005829">
    <property type="term" value="C:cytosol"/>
    <property type="evidence" value="ECO:0007669"/>
    <property type="project" value="TreeGrafter"/>
</dbReference>
<comment type="function">
    <text evidence="1 15">Specifically methylates guanosine-37 in various tRNAs.</text>
</comment>
<evidence type="ECO:0000256" key="10">
    <source>
        <dbReference type="ARBA" id="ARBA00022691"/>
    </source>
</evidence>
<keyword evidence="7 15" id="KW-0963">Cytoplasm</keyword>
<reference evidence="17" key="2">
    <citation type="submission" date="2021-04" db="EMBL/GenBank/DDBJ databases">
        <authorList>
            <person name="Gilroy R."/>
        </authorList>
    </citation>
    <scope>NUCLEOTIDE SEQUENCE</scope>
    <source>
        <strain evidence="17">CHK195-6426</strain>
    </source>
</reference>
<dbReference type="NCBIfam" id="NF000648">
    <property type="entry name" value="PRK00026.1"/>
    <property type="match status" value="1"/>
</dbReference>
<dbReference type="GO" id="GO:0052906">
    <property type="term" value="F:tRNA (guanine(37)-N1)-methyltransferase activity"/>
    <property type="evidence" value="ECO:0007669"/>
    <property type="project" value="UniProtKB-UniRule"/>
</dbReference>
<keyword evidence="9 15" id="KW-0808">Transferase</keyword>
<evidence type="ECO:0000256" key="6">
    <source>
        <dbReference type="ARBA" id="ARBA00014679"/>
    </source>
</evidence>
<gene>
    <name evidence="15 17" type="primary">trmD</name>
    <name evidence="17" type="ORF">H9742_03490</name>
</gene>
<dbReference type="InterPro" id="IPR002649">
    <property type="entry name" value="tRNA_m1G_MeTrfase_TrmD"/>
</dbReference>
<dbReference type="Gene3D" id="3.40.1280.10">
    <property type="match status" value="1"/>
</dbReference>
<keyword evidence="8 15" id="KW-0489">Methyltransferase</keyword>
<dbReference type="InterPro" id="IPR029028">
    <property type="entry name" value="Alpha/beta_knot_MTases"/>
</dbReference>
<dbReference type="PANTHER" id="PTHR46417:SF1">
    <property type="entry name" value="TRNA (GUANINE-N(1)-)-METHYLTRANSFERASE"/>
    <property type="match status" value="1"/>
</dbReference>
<keyword evidence="11 15" id="KW-0819">tRNA processing</keyword>
<dbReference type="Proteomes" id="UP000824265">
    <property type="component" value="Unassembled WGS sequence"/>
</dbReference>
<dbReference type="CDD" id="cd18080">
    <property type="entry name" value="TrmD-like"/>
    <property type="match status" value="1"/>
</dbReference>
<feature type="domain" description="N-acetyltransferase" evidence="16">
    <location>
        <begin position="337"/>
        <end position="459"/>
    </location>
</feature>
<dbReference type="InterPro" id="IPR013653">
    <property type="entry name" value="GCN5-like_dom"/>
</dbReference>
<evidence type="ECO:0000256" key="11">
    <source>
        <dbReference type="ARBA" id="ARBA00022694"/>
    </source>
</evidence>
<name>A0A9D1R322_9FIRM</name>
<evidence type="ECO:0000256" key="12">
    <source>
        <dbReference type="ARBA" id="ARBA00029736"/>
    </source>
</evidence>
<dbReference type="InterPro" id="IPR000182">
    <property type="entry name" value="GNAT_dom"/>
</dbReference>
<protein>
    <recommendedName>
        <fullName evidence="6 15">tRNA (guanine-N(1)-)-methyltransferase</fullName>
        <ecNumber evidence="5 15">2.1.1.228</ecNumber>
    </recommendedName>
    <alternativeName>
        <fullName evidence="12 15">M1G-methyltransferase</fullName>
    </alternativeName>
    <alternativeName>
        <fullName evidence="13 15">tRNA [GM37] methyltransferase</fullName>
    </alternativeName>
</protein>
<evidence type="ECO:0000313" key="18">
    <source>
        <dbReference type="Proteomes" id="UP000824265"/>
    </source>
</evidence>
<comment type="catalytic activity">
    <reaction evidence="14 15">
        <text>guanosine(37) in tRNA + S-adenosyl-L-methionine = N(1)-methylguanosine(37) in tRNA + S-adenosyl-L-homocysteine + H(+)</text>
        <dbReference type="Rhea" id="RHEA:36899"/>
        <dbReference type="Rhea" id="RHEA-COMP:10145"/>
        <dbReference type="Rhea" id="RHEA-COMP:10147"/>
        <dbReference type="ChEBI" id="CHEBI:15378"/>
        <dbReference type="ChEBI" id="CHEBI:57856"/>
        <dbReference type="ChEBI" id="CHEBI:59789"/>
        <dbReference type="ChEBI" id="CHEBI:73542"/>
        <dbReference type="ChEBI" id="CHEBI:74269"/>
        <dbReference type="EC" id="2.1.1.228"/>
    </reaction>
</comment>